<reference evidence="2" key="1">
    <citation type="journal article" date="2022" name="Int. J. Mol. Sci.">
        <title>Draft Genome of Tanacetum Coccineum: Genomic Comparison of Closely Related Tanacetum-Family Plants.</title>
        <authorList>
            <person name="Yamashiro T."/>
            <person name="Shiraishi A."/>
            <person name="Nakayama K."/>
            <person name="Satake H."/>
        </authorList>
    </citation>
    <scope>NUCLEOTIDE SEQUENCE</scope>
</reference>
<accession>A0ABQ5E420</accession>
<reference evidence="2" key="2">
    <citation type="submission" date="2022-01" db="EMBL/GenBank/DDBJ databases">
        <authorList>
            <person name="Yamashiro T."/>
            <person name="Shiraishi A."/>
            <person name="Satake H."/>
            <person name="Nakayama K."/>
        </authorList>
    </citation>
    <scope>NUCLEOTIDE SEQUENCE</scope>
</reference>
<evidence type="ECO:0000313" key="3">
    <source>
        <dbReference type="Proteomes" id="UP001151760"/>
    </source>
</evidence>
<dbReference type="Proteomes" id="UP001151760">
    <property type="component" value="Unassembled WGS sequence"/>
</dbReference>
<comment type="caution">
    <text evidence="2">The sequence shown here is derived from an EMBL/GenBank/DDBJ whole genome shotgun (WGS) entry which is preliminary data.</text>
</comment>
<evidence type="ECO:0000313" key="2">
    <source>
        <dbReference type="EMBL" id="GJT44454.1"/>
    </source>
</evidence>
<feature type="region of interest" description="Disordered" evidence="1">
    <location>
        <begin position="65"/>
        <end position="103"/>
    </location>
</feature>
<evidence type="ECO:0000256" key="1">
    <source>
        <dbReference type="SAM" id="MobiDB-lite"/>
    </source>
</evidence>
<proteinExistence type="predicted"/>
<keyword evidence="3" id="KW-1185">Reference proteome</keyword>
<dbReference type="EMBL" id="BQNB010015815">
    <property type="protein sequence ID" value="GJT44454.1"/>
    <property type="molecule type" value="Genomic_DNA"/>
</dbReference>
<name>A0ABQ5E420_9ASTR</name>
<protein>
    <submittedName>
        <fullName evidence="2">Uncharacterized protein</fullName>
    </submittedName>
</protein>
<gene>
    <name evidence="2" type="ORF">Tco_0953169</name>
</gene>
<sequence>MCQSFRVLMREGGDGSSTIIIYVFGISEETNSAGTSQTPESITSEEHDEEVELIVVPLAVKIPGVKDESRTSSTNSKKEEILIEPQIEMKDSSNDPLKDTLKI</sequence>
<organism evidence="2 3">
    <name type="scientific">Tanacetum coccineum</name>
    <dbReference type="NCBI Taxonomy" id="301880"/>
    <lineage>
        <taxon>Eukaryota</taxon>
        <taxon>Viridiplantae</taxon>
        <taxon>Streptophyta</taxon>
        <taxon>Embryophyta</taxon>
        <taxon>Tracheophyta</taxon>
        <taxon>Spermatophyta</taxon>
        <taxon>Magnoliopsida</taxon>
        <taxon>eudicotyledons</taxon>
        <taxon>Gunneridae</taxon>
        <taxon>Pentapetalae</taxon>
        <taxon>asterids</taxon>
        <taxon>campanulids</taxon>
        <taxon>Asterales</taxon>
        <taxon>Asteraceae</taxon>
        <taxon>Asteroideae</taxon>
        <taxon>Anthemideae</taxon>
        <taxon>Anthemidinae</taxon>
        <taxon>Tanacetum</taxon>
    </lineage>
</organism>